<keyword evidence="3" id="KW-1185">Reference proteome</keyword>
<organism evidence="2 3">
    <name type="scientific">Corynebacterium camporealensis</name>
    <dbReference type="NCBI Taxonomy" id="161896"/>
    <lineage>
        <taxon>Bacteria</taxon>
        <taxon>Bacillati</taxon>
        <taxon>Actinomycetota</taxon>
        <taxon>Actinomycetes</taxon>
        <taxon>Mycobacteriales</taxon>
        <taxon>Corynebacteriaceae</taxon>
        <taxon>Corynebacterium</taxon>
    </lineage>
</organism>
<gene>
    <name evidence="2" type="ORF">UL81_07000</name>
</gene>
<dbReference type="KEGG" id="ccj:UL81_07000"/>
<feature type="compositionally biased region" description="Polar residues" evidence="1">
    <location>
        <begin position="279"/>
        <end position="295"/>
    </location>
</feature>
<dbReference type="EMBL" id="CP011311">
    <property type="protein sequence ID" value="AKE39356.1"/>
    <property type="molecule type" value="Genomic_DNA"/>
</dbReference>
<dbReference type="Gene3D" id="3.40.630.30">
    <property type="match status" value="1"/>
</dbReference>
<evidence type="ECO:0000256" key="1">
    <source>
        <dbReference type="SAM" id="MobiDB-lite"/>
    </source>
</evidence>
<evidence type="ECO:0000313" key="2">
    <source>
        <dbReference type="EMBL" id="AKE39356.1"/>
    </source>
</evidence>
<dbReference type="AlphaFoldDB" id="A0A0F6TAY4"/>
<accession>A0A0F6TAY4</accession>
<protein>
    <submittedName>
        <fullName evidence="2">Uncharacterized protein</fullName>
    </submittedName>
</protein>
<name>A0A0F6TAY4_9CORY</name>
<dbReference type="SUPFAM" id="SSF55729">
    <property type="entry name" value="Acyl-CoA N-acyltransferases (Nat)"/>
    <property type="match status" value="1"/>
</dbReference>
<feature type="region of interest" description="Disordered" evidence="1">
    <location>
        <begin position="278"/>
        <end position="297"/>
    </location>
</feature>
<dbReference type="Proteomes" id="UP000033566">
    <property type="component" value="Chromosome"/>
</dbReference>
<dbReference type="HOGENOM" id="CLU_063634_0_0_11"/>
<dbReference type="RefSeq" id="WP_179944082.1">
    <property type="nucleotide sequence ID" value="NZ_CP011311.1"/>
</dbReference>
<proteinExistence type="predicted"/>
<dbReference type="PATRIC" id="fig|161896.4.peg.1368"/>
<evidence type="ECO:0000313" key="3">
    <source>
        <dbReference type="Proteomes" id="UP000033566"/>
    </source>
</evidence>
<sequence>MQLVEIATPQLSGTDWEPADAVRTFVFMANLAAQEACGDAAASTSPQRVVQRLQGSTESHTYLFAVIDDDDAPLAEVGELGLPTIPAIEPSPEMDYLGFIHLSLPLLEERENADIECVLDAQFLPLPGQALDDDGYEVANWMARAALEQAQKLGRSIAQVGLLHPPEADPSYDAMSRVYTELGFQRKHSETQLQMDIPDSPAAPLLPQPLRAEIWPDYSIPDEYLDQVLELLTIASTDAHYGKLHVEPIQWTRQRLAEAHARLRQRRSHTLLVALCEHSGTNSDSNDNSADIGNSESKDAPRIVALTELSRHEAADPEVCEWTLTVTARGRRRAGLGMLAKLTALHEVNGYWPDVRRIYCSVADDDPGMNALYERLGARAISRSSAWELAL</sequence>
<dbReference type="InterPro" id="IPR016181">
    <property type="entry name" value="Acyl_CoA_acyltransferase"/>
</dbReference>
<dbReference type="STRING" id="161896.UL81_07000"/>
<reference evidence="2 3" key="1">
    <citation type="journal article" date="2015" name="Genome Announc.">
        <title>Complete Genome Sequence of Corynebacterium camporealensis DSM 44610, Isolated from the Milk of a Manchega Sheep with Subclinical Mastitis.</title>
        <authorList>
            <person name="Ruckert C."/>
            <person name="Albersmeier A."/>
            <person name="Winkler A."/>
            <person name="Tauch A."/>
        </authorList>
    </citation>
    <scope>NUCLEOTIDE SEQUENCE [LARGE SCALE GENOMIC DNA]</scope>
    <source>
        <strain evidence="2 3">DSM 44610</strain>
    </source>
</reference>